<dbReference type="EMBL" id="QPFP01000574">
    <property type="protein sequence ID" value="TEB06323.1"/>
    <property type="molecule type" value="Genomic_DNA"/>
</dbReference>
<organism evidence="1 2">
    <name type="scientific">Coprinellus micaceus</name>
    <name type="common">Glistening ink-cap mushroom</name>
    <name type="synonym">Coprinus micaceus</name>
    <dbReference type="NCBI Taxonomy" id="71717"/>
    <lineage>
        <taxon>Eukaryota</taxon>
        <taxon>Fungi</taxon>
        <taxon>Dikarya</taxon>
        <taxon>Basidiomycota</taxon>
        <taxon>Agaricomycotina</taxon>
        <taxon>Agaricomycetes</taxon>
        <taxon>Agaricomycetidae</taxon>
        <taxon>Agaricales</taxon>
        <taxon>Agaricineae</taxon>
        <taxon>Psathyrellaceae</taxon>
        <taxon>Coprinellus</taxon>
    </lineage>
</organism>
<dbReference type="OrthoDB" id="3070249at2759"/>
<proteinExistence type="predicted"/>
<dbReference type="STRING" id="71717.A0A4Y7RC79"/>
<keyword evidence="2" id="KW-1185">Reference proteome</keyword>
<evidence type="ECO:0000313" key="2">
    <source>
        <dbReference type="Proteomes" id="UP000298030"/>
    </source>
</evidence>
<name>A0A4Y7RC79_COPMI</name>
<reference evidence="1 2" key="1">
    <citation type="journal article" date="2019" name="Nat. Ecol. Evol.">
        <title>Megaphylogeny resolves global patterns of mushroom evolution.</title>
        <authorList>
            <person name="Varga T."/>
            <person name="Krizsan K."/>
            <person name="Foldi C."/>
            <person name="Dima B."/>
            <person name="Sanchez-Garcia M."/>
            <person name="Sanchez-Ramirez S."/>
            <person name="Szollosi G.J."/>
            <person name="Szarkandi J.G."/>
            <person name="Papp V."/>
            <person name="Albert L."/>
            <person name="Andreopoulos W."/>
            <person name="Angelini C."/>
            <person name="Antonin V."/>
            <person name="Barry K.W."/>
            <person name="Bougher N.L."/>
            <person name="Buchanan P."/>
            <person name="Buyck B."/>
            <person name="Bense V."/>
            <person name="Catcheside P."/>
            <person name="Chovatia M."/>
            <person name="Cooper J."/>
            <person name="Damon W."/>
            <person name="Desjardin D."/>
            <person name="Finy P."/>
            <person name="Geml J."/>
            <person name="Haridas S."/>
            <person name="Hughes K."/>
            <person name="Justo A."/>
            <person name="Karasinski D."/>
            <person name="Kautmanova I."/>
            <person name="Kiss B."/>
            <person name="Kocsube S."/>
            <person name="Kotiranta H."/>
            <person name="LaButti K.M."/>
            <person name="Lechner B.E."/>
            <person name="Liimatainen K."/>
            <person name="Lipzen A."/>
            <person name="Lukacs Z."/>
            <person name="Mihaltcheva S."/>
            <person name="Morgado L.N."/>
            <person name="Niskanen T."/>
            <person name="Noordeloos M.E."/>
            <person name="Ohm R.A."/>
            <person name="Ortiz-Santana B."/>
            <person name="Ovrebo C."/>
            <person name="Racz N."/>
            <person name="Riley R."/>
            <person name="Savchenko A."/>
            <person name="Shiryaev A."/>
            <person name="Soop K."/>
            <person name="Spirin V."/>
            <person name="Szebenyi C."/>
            <person name="Tomsovsky M."/>
            <person name="Tulloss R.E."/>
            <person name="Uehling J."/>
            <person name="Grigoriev I.V."/>
            <person name="Vagvolgyi C."/>
            <person name="Papp T."/>
            <person name="Martin F.M."/>
            <person name="Miettinen O."/>
            <person name="Hibbett D.S."/>
            <person name="Nagy L.G."/>
        </authorList>
    </citation>
    <scope>NUCLEOTIDE SEQUENCE [LARGE SCALE GENOMIC DNA]</scope>
    <source>
        <strain evidence="1 2">FP101781</strain>
    </source>
</reference>
<gene>
    <name evidence="1" type="ORF">FA13DRAFT_1722977</name>
</gene>
<sequence>MAAEGLYHQDLNQPYPDVDREVTQECSVRGCHRSIEPNGQNKMCDECRSRHRGYATTKRLRRKLEKAALQAMDVTGEAPIVPMDIQFQENVPVPETLPCISPAMLQGDSTESTPVPTIEEVQDASPTRFCSVKGCKAVIPGSYDYKMCPSCRTRYRGYGITKRAKWKNEREAFEKEMTNLRATEDERRIANGDP</sequence>
<feature type="non-terminal residue" evidence="1">
    <location>
        <position position="194"/>
    </location>
</feature>
<dbReference type="Proteomes" id="UP000298030">
    <property type="component" value="Unassembled WGS sequence"/>
</dbReference>
<comment type="caution">
    <text evidence="1">The sequence shown here is derived from an EMBL/GenBank/DDBJ whole genome shotgun (WGS) entry which is preliminary data.</text>
</comment>
<protein>
    <submittedName>
        <fullName evidence="1">Uncharacterized protein</fullName>
    </submittedName>
</protein>
<accession>A0A4Y7RC79</accession>
<evidence type="ECO:0000313" key="1">
    <source>
        <dbReference type="EMBL" id="TEB06323.1"/>
    </source>
</evidence>
<dbReference type="AlphaFoldDB" id="A0A4Y7RC79"/>